<accession>X1CHY2</accession>
<name>X1CHY2_9ZZZZ</name>
<feature type="non-terminal residue" evidence="1">
    <location>
        <position position="1"/>
    </location>
</feature>
<organism evidence="1">
    <name type="scientific">marine sediment metagenome</name>
    <dbReference type="NCBI Taxonomy" id="412755"/>
    <lineage>
        <taxon>unclassified sequences</taxon>
        <taxon>metagenomes</taxon>
        <taxon>ecological metagenomes</taxon>
    </lineage>
</organism>
<evidence type="ECO:0000313" key="1">
    <source>
        <dbReference type="EMBL" id="GAH07257.1"/>
    </source>
</evidence>
<reference evidence="1" key="1">
    <citation type="journal article" date="2014" name="Front. Microbiol.">
        <title>High frequency of phylogenetically diverse reductive dehalogenase-homologous genes in deep subseafloor sedimentary metagenomes.</title>
        <authorList>
            <person name="Kawai M."/>
            <person name="Futagami T."/>
            <person name="Toyoda A."/>
            <person name="Takaki Y."/>
            <person name="Nishi S."/>
            <person name="Hori S."/>
            <person name="Arai W."/>
            <person name="Tsubouchi T."/>
            <person name="Morono Y."/>
            <person name="Uchiyama I."/>
            <person name="Ito T."/>
            <person name="Fujiyama A."/>
            <person name="Inagaki F."/>
            <person name="Takami H."/>
        </authorList>
    </citation>
    <scope>NUCLEOTIDE SEQUENCE</scope>
    <source>
        <strain evidence="1">Expedition CK06-06</strain>
    </source>
</reference>
<protein>
    <submittedName>
        <fullName evidence="1">Uncharacterized protein</fullName>
    </submittedName>
</protein>
<dbReference type="EMBL" id="BART01037400">
    <property type="protein sequence ID" value="GAH07257.1"/>
    <property type="molecule type" value="Genomic_DNA"/>
</dbReference>
<comment type="caution">
    <text evidence="1">The sequence shown here is derived from an EMBL/GenBank/DDBJ whole genome shotgun (WGS) entry which is preliminary data.</text>
</comment>
<sequence>LIVETCNCLFYPVAFIWRDKRYTVTKIIGT</sequence>
<dbReference type="AlphaFoldDB" id="X1CHY2"/>
<gene>
    <name evidence="1" type="ORF">S01H4_62594</name>
</gene>
<proteinExistence type="predicted"/>